<feature type="region of interest" description="Disordered" evidence="1">
    <location>
        <begin position="153"/>
        <end position="190"/>
    </location>
</feature>
<evidence type="ECO:0000256" key="1">
    <source>
        <dbReference type="SAM" id="MobiDB-lite"/>
    </source>
</evidence>
<reference evidence="2 3" key="1">
    <citation type="journal article" date="2000" name="DNA Res.">
        <title>Complete genome structure of the nitrogen-fixing symbiotic bacterium Mesorhizobium loti.</title>
        <authorList>
            <person name="Kaneko T."/>
            <person name="Nakamura Y."/>
            <person name="Sato S."/>
            <person name="Asamizu E."/>
            <person name="Kato T."/>
            <person name="Sasamoto S."/>
            <person name="Watanabe A."/>
            <person name="Idesawa K."/>
            <person name="Ishikawa A."/>
            <person name="Kawashima K."/>
            <person name="Kimura T."/>
            <person name="Kishida Y."/>
            <person name="Kiyokawa C."/>
            <person name="Kohara M."/>
            <person name="Matsumoto M."/>
            <person name="Matsuno A."/>
            <person name="Mochizuki Y."/>
            <person name="Nakayama S."/>
            <person name="Nakazaki N."/>
            <person name="Shimpo S."/>
            <person name="Sugimoto M."/>
            <person name="Takeuchi C."/>
            <person name="Yamada M."/>
            <person name="Tabata S."/>
        </authorList>
    </citation>
    <scope>NUCLEOTIDE SEQUENCE [LARGE SCALE GENOMIC DNA]</scope>
    <source>
        <strain evidence="3">LMG 29417 / CECT 9101 / MAFF 303099</strain>
    </source>
</reference>
<dbReference type="AlphaFoldDB" id="Q98B09"/>
<proteinExistence type="predicted"/>
<sequence length="190" mass="20733">MNAAAFKHAVAVSRDRPQTNDALLFTGFRRCVLLDRRGNMGSTGELVGQAGRPDSEGGPHRISDAMSDQQKAREETLAIAGAVVARDGNLDGFSDSELADLVNGFSRWPDEQKTREARLIPSDNRAIPYGWGAPSLAEGAIVACALVVREPNEADGKRTLRADRNSRQHGPRRRRDVHGRTTPTLPKVRL</sequence>
<evidence type="ECO:0000313" key="3">
    <source>
        <dbReference type="Proteomes" id="UP000000552"/>
    </source>
</evidence>
<dbReference type="EMBL" id="BA000012">
    <property type="protein sequence ID" value="BAB52163.1"/>
    <property type="molecule type" value="Genomic_DNA"/>
</dbReference>
<protein>
    <submittedName>
        <fullName evidence="2">Mlr5776 protein</fullName>
    </submittedName>
</protein>
<feature type="compositionally biased region" description="Basic and acidic residues" evidence="1">
    <location>
        <begin position="153"/>
        <end position="166"/>
    </location>
</feature>
<feature type="compositionally biased region" description="Basic and acidic residues" evidence="1">
    <location>
        <begin position="53"/>
        <end position="63"/>
    </location>
</feature>
<dbReference type="HOGENOM" id="CLU_1426958_0_0_5"/>
<name>Q98B09_RHILO</name>
<dbReference type="Proteomes" id="UP000000552">
    <property type="component" value="Chromosome"/>
</dbReference>
<evidence type="ECO:0000313" key="2">
    <source>
        <dbReference type="EMBL" id="BAB52163.1"/>
    </source>
</evidence>
<gene>
    <name evidence="2" type="ordered locus">mlr5776</name>
</gene>
<dbReference type="KEGG" id="mlo:mlr5776"/>
<organism evidence="2 3">
    <name type="scientific">Mesorhizobium japonicum (strain LMG 29417 / CECT 9101 / MAFF 303099)</name>
    <name type="common">Mesorhizobium loti (strain MAFF 303099)</name>
    <dbReference type="NCBI Taxonomy" id="266835"/>
    <lineage>
        <taxon>Bacteria</taxon>
        <taxon>Pseudomonadati</taxon>
        <taxon>Pseudomonadota</taxon>
        <taxon>Alphaproteobacteria</taxon>
        <taxon>Hyphomicrobiales</taxon>
        <taxon>Phyllobacteriaceae</taxon>
        <taxon>Mesorhizobium</taxon>
    </lineage>
</organism>
<feature type="compositionally biased region" description="Basic residues" evidence="1">
    <location>
        <begin position="167"/>
        <end position="177"/>
    </location>
</feature>
<accession>Q98B09</accession>
<feature type="region of interest" description="Disordered" evidence="1">
    <location>
        <begin position="43"/>
        <end position="63"/>
    </location>
</feature>
<dbReference type="eggNOG" id="COG0703">
    <property type="taxonomic scope" value="Bacteria"/>
</dbReference>